<evidence type="ECO:0000313" key="2">
    <source>
        <dbReference type="Proteomes" id="UP000805704"/>
    </source>
</evidence>
<reference evidence="1" key="1">
    <citation type="submission" date="2020-04" db="EMBL/GenBank/DDBJ databases">
        <title>A chromosome-scale assembly and high-density genetic map of the yellow drum (Nibea albiflora) genome.</title>
        <authorList>
            <person name="Xu D."/>
            <person name="Zhang W."/>
            <person name="Chen R."/>
            <person name="Tan P."/>
            <person name="Wang L."/>
            <person name="Song H."/>
            <person name="Tian L."/>
            <person name="Zhu Q."/>
            <person name="Wang B."/>
        </authorList>
    </citation>
    <scope>NUCLEOTIDE SEQUENCE</scope>
    <source>
        <strain evidence="1">ZJHYS-2018</strain>
    </source>
</reference>
<gene>
    <name evidence="1" type="primary">UBASH3B.2</name>
    <name evidence="1" type="ORF">GBF38_019152</name>
</gene>
<accession>A0ACB7F1R7</accession>
<name>A0ACB7F1R7_NIBAL</name>
<organism evidence="1 2">
    <name type="scientific">Nibea albiflora</name>
    <name type="common">Yellow drum</name>
    <name type="synonym">Corvina albiflora</name>
    <dbReference type="NCBI Taxonomy" id="240163"/>
    <lineage>
        <taxon>Eukaryota</taxon>
        <taxon>Metazoa</taxon>
        <taxon>Chordata</taxon>
        <taxon>Craniata</taxon>
        <taxon>Vertebrata</taxon>
        <taxon>Euteleostomi</taxon>
        <taxon>Actinopterygii</taxon>
        <taxon>Neopterygii</taxon>
        <taxon>Teleostei</taxon>
        <taxon>Neoteleostei</taxon>
        <taxon>Acanthomorphata</taxon>
        <taxon>Eupercaria</taxon>
        <taxon>Sciaenidae</taxon>
        <taxon>Nibea</taxon>
    </lineage>
</organism>
<sequence length="266" mass="29676">LFSHVDDPFLDDPLPREYVLYLRPSGPLLQQLSHFWQQSRVSCGKNKAHNIFPHITLCQFFMCADGKVEALCDALQATVANWKARIQTPLPLELYTSSTFIGLFVEEEVAEVLKGFAADFATEAAAKADVRVEPHKKQLHITLAYHFQASHLPVLEKLAKNVDASSGCDWLAVLFSRDIRFANHEAFGQTRVSALQTLQVMYPYVPQNDDELELVLGDFIFMSAVEQGSASEGWLYGTSLGTGLSGLLPENYVNRADESDTWVVHG</sequence>
<protein>
    <submittedName>
        <fullName evidence="1">Ubiquitin-associated and SH3 domain-containing protein B</fullName>
    </submittedName>
</protein>
<keyword evidence="2" id="KW-1185">Reference proteome</keyword>
<proteinExistence type="predicted"/>
<dbReference type="EMBL" id="CM024807">
    <property type="protein sequence ID" value="KAG8008139.1"/>
    <property type="molecule type" value="Genomic_DNA"/>
</dbReference>
<dbReference type="Proteomes" id="UP000805704">
    <property type="component" value="Chromosome 19"/>
</dbReference>
<comment type="caution">
    <text evidence="1">The sequence shown here is derived from an EMBL/GenBank/DDBJ whole genome shotgun (WGS) entry which is preliminary data.</text>
</comment>
<evidence type="ECO:0000313" key="1">
    <source>
        <dbReference type="EMBL" id="KAG8008139.1"/>
    </source>
</evidence>
<feature type="non-terminal residue" evidence="1">
    <location>
        <position position="1"/>
    </location>
</feature>